<evidence type="ECO:0000256" key="2">
    <source>
        <dbReference type="ARBA" id="ARBA00023080"/>
    </source>
</evidence>
<evidence type="ECO:0000313" key="4">
    <source>
        <dbReference type="EMBL" id="OGK44503.1"/>
    </source>
</evidence>
<protein>
    <recommendedName>
        <fullName evidence="3">dCTP deaminase</fullName>
        <ecNumber evidence="3">3.5.4.13</ecNumber>
    </recommendedName>
    <alternativeName>
        <fullName evidence="3">Deoxycytidine triphosphate deaminase</fullName>
    </alternativeName>
</protein>
<name>A0A1F7IMA9_9BACT</name>
<dbReference type="HAMAP" id="MF_00146">
    <property type="entry name" value="dCTP_deaminase"/>
    <property type="match status" value="1"/>
</dbReference>
<comment type="catalytic activity">
    <reaction evidence="3">
        <text>dCTP + H2O + H(+) = dUTP + NH4(+)</text>
        <dbReference type="Rhea" id="RHEA:22680"/>
        <dbReference type="ChEBI" id="CHEBI:15377"/>
        <dbReference type="ChEBI" id="CHEBI:15378"/>
        <dbReference type="ChEBI" id="CHEBI:28938"/>
        <dbReference type="ChEBI" id="CHEBI:61481"/>
        <dbReference type="ChEBI" id="CHEBI:61555"/>
        <dbReference type="EC" id="3.5.4.13"/>
    </reaction>
</comment>
<dbReference type="Proteomes" id="UP000179072">
    <property type="component" value="Unassembled WGS sequence"/>
</dbReference>
<comment type="similarity">
    <text evidence="3">Belongs to the dCTP deaminase family.</text>
</comment>
<dbReference type="PANTHER" id="PTHR42680">
    <property type="entry name" value="DCTP DEAMINASE"/>
    <property type="match status" value="1"/>
</dbReference>
<feature type="binding site" evidence="3">
    <location>
        <position position="171"/>
    </location>
    <ligand>
        <name>dCTP</name>
        <dbReference type="ChEBI" id="CHEBI:61481"/>
    </ligand>
</feature>
<feature type="binding site" evidence="3">
    <location>
        <position position="175"/>
    </location>
    <ligand>
        <name>dCTP</name>
        <dbReference type="ChEBI" id="CHEBI:61481"/>
    </ligand>
</feature>
<dbReference type="CDD" id="cd07557">
    <property type="entry name" value="trimeric_dUTPase"/>
    <property type="match status" value="1"/>
</dbReference>
<dbReference type="InterPro" id="IPR036157">
    <property type="entry name" value="dUTPase-like_sf"/>
</dbReference>
<comment type="caution">
    <text evidence="3">Lacks conserved residue(s) required for the propagation of feature annotation.</text>
</comment>
<feature type="binding site" evidence="3">
    <location>
        <position position="165"/>
    </location>
    <ligand>
        <name>dCTP</name>
        <dbReference type="ChEBI" id="CHEBI:61481"/>
    </ligand>
</feature>
<dbReference type="EMBL" id="MGAK01000015">
    <property type="protein sequence ID" value="OGK44503.1"/>
    <property type="molecule type" value="Genomic_DNA"/>
</dbReference>
<dbReference type="GO" id="GO:0015949">
    <property type="term" value="P:nucleobase-containing small molecule interconversion"/>
    <property type="evidence" value="ECO:0007669"/>
    <property type="project" value="TreeGrafter"/>
</dbReference>
<accession>A0A1F7IMA9</accession>
<feature type="active site" description="Proton donor/acceptor" evidence="3">
    <location>
        <position position="132"/>
    </location>
</feature>
<feature type="binding site" evidence="3">
    <location>
        <begin position="104"/>
        <end position="109"/>
    </location>
    <ligand>
        <name>dCTP</name>
        <dbReference type="ChEBI" id="CHEBI:61481"/>
    </ligand>
</feature>
<dbReference type="Pfam" id="PF22769">
    <property type="entry name" value="DCD"/>
    <property type="match status" value="1"/>
</dbReference>
<dbReference type="GO" id="GO:0006229">
    <property type="term" value="P:dUTP biosynthetic process"/>
    <property type="evidence" value="ECO:0007669"/>
    <property type="project" value="UniProtKB-UniRule"/>
</dbReference>
<keyword evidence="3" id="KW-0547">Nucleotide-binding</keyword>
<dbReference type="GO" id="GO:0008829">
    <property type="term" value="F:dCTP deaminase activity"/>
    <property type="evidence" value="ECO:0007669"/>
    <property type="project" value="UniProtKB-UniRule"/>
</dbReference>
<keyword evidence="1 3" id="KW-0378">Hydrolase</keyword>
<dbReference type="InterPro" id="IPR033704">
    <property type="entry name" value="dUTPase_trimeric"/>
</dbReference>
<sequence>MILSDGDIKKAIKSKRIIIKPSPNYKTQLGACSLDLRLGTEFRVFEYSAIPYIDIKRGIPNELTRLIKVKKNETFTLQPGELVLGSTEEWVEIPDDMAARLEGRSSLGRIGIIVHATASLVAPGWRGNIVLELSNIARLPVALYPGMRVCALSFEQISSLAEIPYYKNNEKYMGQKGSVASKIDKKDLE</sequence>
<evidence type="ECO:0000256" key="1">
    <source>
        <dbReference type="ARBA" id="ARBA00022801"/>
    </source>
</evidence>
<dbReference type="Gene3D" id="2.70.40.10">
    <property type="match status" value="1"/>
</dbReference>
<comment type="subunit">
    <text evidence="3">Homotrimer.</text>
</comment>
<dbReference type="InterPro" id="IPR011962">
    <property type="entry name" value="dCTP_deaminase"/>
</dbReference>
<dbReference type="UniPathway" id="UPA00610">
    <property type="reaction ID" value="UER00665"/>
</dbReference>
<dbReference type="GO" id="GO:0000166">
    <property type="term" value="F:nucleotide binding"/>
    <property type="evidence" value="ECO:0007669"/>
    <property type="project" value="UniProtKB-KW"/>
</dbReference>
<dbReference type="GO" id="GO:0006226">
    <property type="term" value="P:dUMP biosynthetic process"/>
    <property type="evidence" value="ECO:0007669"/>
    <property type="project" value="UniProtKB-UniPathway"/>
</dbReference>
<proteinExistence type="inferred from homology"/>
<comment type="function">
    <text evidence="3">Catalyzes the deamination of dCTP to dUTP.</text>
</comment>
<dbReference type="STRING" id="1802060.A2957_00515"/>
<organism evidence="4 5">
    <name type="scientific">Candidatus Roizmanbacteria bacterium RIFCSPLOWO2_01_FULL_38_11</name>
    <dbReference type="NCBI Taxonomy" id="1802060"/>
    <lineage>
        <taxon>Bacteria</taxon>
        <taxon>Candidatus Roizmaniibacteriota</taxon>
    </lineage>
</organism>
<evidence type="ECO:0000313" key="5">
    <source>
        <dbReference type="Proteomes" id="UP000179072"/>
    </source>
</evidence>
<keyword evidence="2 3" id="KW-0546">Nucleotide metabolism</keyword>
<evidence type="ECO:0000256" key="3">
    <source>
        <dbReference type="HAMAP-Rule" id="MF_00146"/>
    </source>
</evidence>
<dbReference type="PANTHER" id="PTHR42680:SF3">
    <property type="entry name" value="DCTP DEAMINASE"/>
    <property type="match status" value="1"/>
</dbReference>
<dbReference type="EC" id="3.5.4.13" evidence="3"/>
<dbReference type="NCBIfam" id="TIGR02274">
    <property type="entry name" value="dCTP_deam"/>
    <property type="match status" value="1"/>
</dbReference>
<comment type="pathway">
    <text evidence="3">Pyrimidine metabolism; dUMP biosynthesis; dUMP from dCTP (dUTP route): step 1/2.</text>
</comment>
<reference evidence="4 5" key="1">
    <citation type="journal article" date="2016" name="Nat. Commun.">
        <title>Thousands of microbial genomes shed light on interconnected biogeochemical processes in an aquifer system.</title>
        <authorList>
            <person name="Anantharaman K."/>
            <person name="Brown C.T."/>
            <person name="Hug L.A."/>
            <person name="Sharon I."/>
            <person name="Castelle C.J."/>
            <person name="Probst A.J."/>
            <person name="Thomas B.C."/>
            <person name="Singh A."/>
            <person name="Wilkins M.J."/>
            <person name="Karaoz U."/>
            <person name="Brodie E.L."/>
            <person name="Williams K.H."/>
            <person name="Hubbard S.S."/>
            <person name="Banfield J.F."/>
        </authorList>
    </citation>
    <scope>NUCLEOTIDE SEQUENCE [LARGE SCALE GENOMIC DNA]</scope>
</reference>
<gene>
    <name evidence="3" type="primary">dcd</name>
    <name evidence="4" type="ORF">A2957_00515</name>
</gene>
<dbReference type="AlphaFoldDB" id="A0A1F7IMA9"/>
<comment type="caution">
    <text evidence="4">The sequence shown here is derived from an EMBL/GenBank/DDBJ whole genome shotgun (WGS) entry which is preliminary data.</text>
</comment>
<dbReference type="SUPFAM" id="SSF51283">
    <property type="entry name" value="dUTPase-like"/>
    <property type="match status" value="1"/>
</dbReference>
<feature type="binding site" evidence="3">
    <location>
        <begin position="130"/>
        <end position="132"/>
    </location>
    <ligand>
        <name>dCTP</name>
        <dbReference type="ChEBI" id="CHEBI:61481"/>
    </ligand>
</feature>